<reference evidence="1" key="1">
    <citation type="journal article" date="2014" name="Int. J. Syst. Evol. Microbiol.">
        <title>Complete genome sequence of Corynebacterium casei LMG S-19264T (=DSM 44701T), isolated from a smear-ripened cheese.</title>
        <authorList>
            <consortium name="US DOE Joint Genome Institute (JGI-PGF)"/>
            <person name="Walter F."/>
            <person name="Albersmeier A."/>
            <person name="Kalinowski J."/>
            <person name="Ruckert C."/>
        </authorList>
    </citation>
    <scope>NUCLEOTIDE SEQUENCE</scope>
    <source>
        <strain evidence="1">KCTC 32437</strain>
    </source>
</reference>
<dbReference type="Proteomes" id="UP000646579">
    <property type="component" value="Unassembled WGS sequence"/>
</dbReference>
<evidence type="ECO:0000313" key="2">
    <source>
        <dbReference type="Proteomes" id="UP000646579"/>
    </source>
</evidence>
<name>A0A918RXZ1_9HYPH</name>
<dbReference type="RefSeq" id="WP_189424751.1">
    <property type="nucleotide sequence ID" value="NZ_BMZE01000001.1"/>
</dbReference>
<gene>
    <name evidence="1" type="ORF">GCM10007989_07560</name>
</gene>
<protein>
    <submittedName>
        <fullName evidence="1">Uncharacterized protein</fullName>
    </submittedName>
</protein>
<proteinExistence type="predicted"/>
<dbReference type="AlphaFoldDB" id="A0A918RXZ1"/>
<accession>A0A918RXZ1</accession>
<comment type="caution">
    <text evidence="1">The sequence shown here is derived from an EMBL/GenBank/DDBJ whole genome shotgun (WGS) entry which is preliminary data.</text>
</comment>
<sequence>MGEIIVLDDTRTSRAEKLQILWRAYLNAKERAEQTHDIHDGIAAGKAWARWLSLFTEPAA</sequence>
<keyword evidence="2" id="KW-1185">Reference proteome</keyword>
<evidence type="ECO:0000313" key="1">
    <source>
        <dbReference type="EMBL" id="GHA15283.1"/>
    </source>
</evidence>
<reference evidence="1" key="2">
    <citation type="submission" date="2020-09" db="EMBL/GenBank/DDBJ databases">
        <authorList>
            <person name="Sun Q."/>
            <person name="Kim S."/>
        </authorList>
    </citation>
    <scope>NUCLEOTIDE SEQUENCE</scope>
    <source>
        <strain evidence="1">KCTC 32437</strain>
    </source>
</reference>
<organism evidence="1 2">
    <name type="scientific">Devosia pacifica</name>
    <dbReference type="NCBI Taxonomy" id="1335967"/>
    <lineage>
        <taxon>Bacteria</taxon>
        <taxon>Pseudomonadati</taxon>
        <taxon>Pseudomonadota</taxon>
        <taxon>Alphaproteobacteria</taxon>
        <taxon>Hyphomicrobiales</taxon>
        <taxon>Devosiaceae</taxon>
        <taxon>Devosia</taxon>
    </lineage>
</organism>
<dbReference type="EMBL" id="BMZE01000001">
    <property type="protein sequence ID" value="GHA15283.1"/>
    <property type="molecule type" value="Genomic_DNA"/>
</dbReference>